<organism evidence="1 2">
    <name type="scientific">Pseudomonas putida</name>
    <name type="common">Arthrobacter siderocapsulatus</name>
    <dbReference type="NCBI Taxonomy" id="303"/>
    <lineage>
        <taxon>Bacteria</taxon>
        <taxon>Pseudomonadati</taxon>
        <taxon>Pseudomonadota</taxon>
        <taxon>Gammaproteobacteria</taxon>
        <taxon>Pseudomonadales</taxon>
        <taxon>Pseudomonadaceae</taxon>
        <taxon>Pseudomonas</taxon>
    </lineage>
</organism>
<accession>A0A2S3WV24</accession>
<dbReference type="Proteomes" id="UP000237230">
    <property type="component" value="Unassembled WGS sequence"/>
</dbReference>
<sequence length="59" mass="6512">MAKYMVTSKPIRRSVYAGLVHMGVLLPDGVGVLQLLIGCHLELEVPLAEIALSYKKILY</sequence>
<reference evidence="1 2" key="1">
    <citation type="submission" date="2016-08" db="EMBL/GenBank/DDBJ databases">
        <authorList>
            <person name="Seilhamer J.J."/>
        </authorList>
    </citation>
    <scope>NUCLEOTIDE SEQUENCE [LARGE SCALE GENOMIC DNA]</scope>
    <source>
        <strain evidence="1 2">KH-21-114</strain>
    </source>
</reference>
<reference evidence="1 2" key="2">
    <citation type="submission" date="2018-03" db="EMBL/GenBank/DDBJ databases">
        <title>Draft genome of Pseudomonas putida strain KH-21-114.</title>
        <authorList>
            <person name="Yoshizawa S."/>
            <person name="Khan N.H."/>
            <person name="Nishimura M."/>
            <person name="Chiura H.X."/>
            <person name="Ogura Y."/>
            <person name="Hayashi T."/>
            <person name="Kogure K."/>
        </authorList>
    </citation>
    <scope>NUCLEOTIDE SEQUENCE [LARGE SCALE GENOMIC DNA]</scope>
    <source>
        <strain evidence="1 2">KH-21-114</strain>
    </source>
</reference>
<evidence type="ECO:0000313" key="2">
    <source>
        <dbReference type="Proteomes" id="UP000237230"/>
    </source>
</evidence>
<evidence type="ECO:0000313" key="1">
    <source>
        <dbReference type="EMBL" id="POG05280.1"/>
    </source>
</evidence>
<gene>
    <name evidence="1" type="ORF">BGP84_20540</name>
</gene>
<protein>
    <submittedName>
        <fullName evidence="1">Uncharacterized protein</fullName>
    </submittedName>
</protein>
<name>A0A2S3WV24_PSEPU</name>
<dbReference type="EMBL" id="MINH01000021">
    <property type="protein sequence ID" value="POG05280.1"/>
    <property type="molecule type" value="Genomic_DNA"/>
</dbReference>
<dbReference type="AlphaFoldDB" id="A0A2S3WV24"/>
<proteinExistence type="predicted"/>
<comment type="caution">
    <text evidence="1">The sequence shown here is derived from an EMBL/GenBank/DDBJ whole genome shotgun (WGS) entry which is preliminary data.</text>
</comment>